<accession>A0A6B0UT20</accession>
<protein>
    <submittedName>
        <fullName evidence="1">Uncharacterized protein</fullName>
    </submittedName>
</protein>
<reference evidence="1" key="1">
    <citation type="submission" date="2019-12" db="EMBL/GenBank/DDBJ databases">
        <title>An insight into the sialome of adult female Ixodes ricinus ticks feeding for 6 days.</title>
        <authorList>
            <person name="Perner J."/>
            <person name="Ribeiro J.M.C."/>
        </authorList>
    </citation>
    <scope>NUCLEOTIDE SEQUENCE</scope>
    <source>
        <strain evidence="1">Semi-engorged</strain>
        <tissue evidence="1">Salivary glands</tissue>
    </source>
</reference>
<organism evidence="1">
    <name type="scientific">Ixodes ricinus</name>
    <name type="common">Common tick</name>
    <name type="synonym">Acarus ricinus</name>
    <dbReference type="NCBI Taxonomy" id="34613"/>
    <lineage>
        <taxon>Eukaryota</taxon>
        <taxon>Metazoa</taxon>
        <taxon>Ecdysozoa</taxon>
        <taxon>Arthropoda</taxon>
        <taxon>Chelicerata</taxon>
        <taxon>Arachnida</taxon>
        <taxon>Acari</taxon>
        <taxon>Parasitiformes</taxon>
        <taxon>Ixodida</taxon>
        <taxon>Ixodoidea</taxon>
        <taxon>Ixodidae</taxon>
        <taxon>Ixodinae</taxon>
        <taxon>Ixodes</taxon>
    </lineage>
</organism>
<name>A0A6B0UT20_IXORI</name>
<evidence type="ECO:0000313" key="1">
    <source>
        <dbReference type="EMBL" id="MXU92832.1"/>
    </source>
</evidence>
<dbReference type="AlphaFoldDB" id="A0A6B0UT20"/>
<sequence length="138" mass="15937">MMFSGLRSAWMRPSCLSLSRAVSTCWSTGRMHLRGSGENLLCLRKSYRFCSSISKTRQVCDLCEKHSRARTKLNSSAGSWASRCRMLTSICPWRAYDGWFLRILMATISLVPFFQHLTTWPKVPRPRNSSTSYWWAAE</sequence>
<proteinExistence type="predicted"/>
<dbReference type="EMBL" id="GIFC01010749">
    <property type="protein sequence ID" value="MXU92832.1"/>
    <property type="molecule type" value="Transcribed_RNA"/>
</dbReference>